<keyword evidence="2" id="KW-0175">Coiled coil</keyword>
<dbReference type="GO" id="GO:0005634">
    <property type="term" value="C:nucleus"/>
    <property type="evidence" value="ECO:0007669"/>
    <property type="project" value="TreeGrafter"/>
</dbReference>
<feature type="compositionally biased region" description="Polar residues" evidence="3">
    <location>
        <begin position="1229"/>
        <end position="1243"/>
    </location>
</feature>
<feature type="compositionally biased region" description="Basic and acidic residues" evidence="3">
    <location>
        <begin position="1364"/>
        <end position="1376"/>
    </location>
</feature>
<dbReference type="PANTHER" id="PTHR15021:SF0">
    <property type="entry name" value="DISCO-RELATED, ISOFORM A-RELATED"/>
    <property type="match status" value="1"/>
</dbReference>
<evidence type="ECO:0000313" key="5">
    <source>
        <dbReference type="EMBL" id="KAF7998220.1"/>
    </source>
</evidence>
<feature type="compositionally biased region" description="Basic and acidic residues" evidence="3">
    <location>
        <begin position="1469"/>
        <end position="1479"/>
    </location>
</feature>
<feature type="compositionally biased region" description="Low complexity" evidence="3">
    <location>
        <begin position="572"/>
        <end position="581"/>
    </location>
</feature>
<feature type="compositionally biased region" description="Polar residues" evidence="3">
    <location>
        <begin position="1292"/>
        <end position="1306"/>
    </location>
</feature>
<feature type="compositionally biased region" description="Polar residues" evidence="3">
    <location>
        <begin position="1544"/>
        <end position="1555"/>
    </location>
</feature>
<feature type="compositionally biased region" description="Basic and acidic residues" evidence="3">
    <location>
        <begin position="1413"/>
        <end position="1425"/>
    </location>
</feature>
<feature type="compositionally biased region" description="Polar residues" evidence="3">
    <location>
        <begin position="889"/>
        <end position="906"/>
    </location>
</feature>
<feature type="compositionally biased region" description="Low complexity" evidence="3">
    <location>
        <begin position="796"/>
        <end position="809"/>
    </location>
</feature>
<dbReference type="PROSITE" id="PS50157">
    <property type="entry name" value="ZINC_FINGER_C2H2_2"/>
    <property type="match status" value="2"/>
</dbReference>
<dbReference type="InterPro" id="IPR013087">
    <property type="entry name" value="Znf_C2H2_type"/>
</dbReference>
<feature type="region of interest" description="Disordered" evidence="3">
    <location>
        <begin position="1164"/>
        <end position="1503"/>
    </location>
</feature>
<evidence type="ECO:0000256" key="1">
    <source>
        <dbReference type="PROSITE-ProRule" id="PRU00042"/>
    </source>
</evidence>
<sequence>MINILNDQKFNTKMQQASLGPGSGPVSLDVKNELLQKFDKLDNDVMIKQETIKEIKIKQEIFDNQDSLEVSNPEYNSASVEIDKNLKNSCFTKENNKELDRDSQFDLPNTERQYLAMQHPAYRTAVGTGLSSNNNNNITTNNNNNNNYNTFGFSHFYPSPMFPSFSTNAHHHDHQDIKPSDREKCVNNIINKNNDLLNEDKYKMIQNTNYNNHDNHRHSRSNNIGDFNDTLLRDYRSHQDFHQVKLPGYPVVSSATPTTFRTSLEMAYLNQQQQQKNIQQQQQQADQLYHLRRFYQGRQKKWSNSALRIRQPSLPSWFLRPDVPLASCPRTAPSPRTQIDLSKASEPPVDSTRVHGQTPTICTSIKCTANGCTCNSFTPGKRHLRYCDKCQHGWVFHALARLSSLQSASTTSKNTSGDVASGPRRPGREDKSAVGRVILSIENSSGDITDEVAEKEESPPASETVEPTVVFDVASLVLYGSRALPIRLKILLDQLFNKLQHAKVTSLLAAFGWTHEDYTRGYILQDSQNGSLLDRWSICSAEEEPLVLQQFLRFPETRQFVQQLLLAVGSSVSSDDMSPSRRPSPPNMPLAHLPPSFNLLHCRLPHPGSRLQQQQQQQQPLSLTASHSSMSPSAQKHYIQSSTTSSSSSSLSSSNLVNTNCLTNSPPRSLETNNSHLTSPLNRLQSMQPFDFRELGSLGLAGFPHLAPPPLEQLLQSRKSMRHTQNSHSPPHHSTSTTSSSTSSSSQLRPPMPVAPISTTALAFGHPLAVAGSSGALPPNFPVNFSHPSMAKLTSNSGNLNLLSGQQQQHTVDSQSIGEKSSDFGSESDDDDDENSGSALNLSRRDSLTKHDKQRLRSLPIQQQQQHHQQQQQQATSAVGRPPGIPGRKSQSPGKRNQWGSTSNLPPNLGTPFINPATGKKRVQCNVCLKTFCDKGALKIHFSAVHLREMHQCTVKGCNTKFSSRRSRNRHSANPNPKLHSPHLRRKISPHDGRSSMAHALVLPQQMGLSVPSSGLNHLPFGSFPLLTPPPDLRSPASLCGLDFKHLDLSSTQSQSGMSYDEAMHQRMITTTAATTTMSSSGPFTFSTATTTTSNAKSTPSTTSTIGAHSPSSETPSIILEGEEDDDDEEGIVIVGDEIESLQAAARAGKHEDDQMIPFNLAKRPKISTDGQDEELVSNTDSVDDTDSMGTSDNHTVSFNNVQTNASFNNRGVRKRKSQHPTRCAMPTNVHSPMTDADSSSDAVFQDQPEDMSMSRLEQQRKSSLSRNSNCDNESMTSQSPEINRERESLYMKNQRQKLQTENSIVALQVPQDEPRDLSSRASSVRSPKRSHSPEPIKREVYSPDKQITSEISSKRRNSQISNDSRDIKNESDNNNHELLSTVKTTTQVKEERLDNEADAVVVAAADDDDRDEEMHADEPEREKEEAEEEEQRRQQHHHQQQQLKQESRVPINLGTTTTTKEPDDDDYADKREGERDVPDVPSRAPSSVDSYPTVNDELSLDSSNALRQLESLSQGRMMMMQSQYTTPGSGGCTTSRPGRISISPCTSPTMIQDNNTMDNYSRGSRSSSGSPSTVAMDTDNSLITYARYENGGFVSTQEVPLDRDNPRRCTACGKVFQNHFGVKTHYQNVHLKLMHRCSVDGCNAAFPSKRSRDRHSANLNLHRKLLSTSTSPPLSSSLPSSLSPRIDDTQINPLLHNDFIARLYADAGIGALGGGYPLSSAAVDLAARIPPPHLLLPPHLGAFSGLSSFATHLAGLNGLTHQHLSQLNHLTRLGQEREFHQQQQQLHHHQQQQQQQHHQHQQHQQQQRHNNNISNSKPSSPILSSSSTSSSTTTSPNNDNLHDDVRCTIPGCDRVFGSRAVRDAHSRDLQAHRDITGIATSGS</sequence>
<feature type="domain" description="C2H2-type" evidence="4">
    <location>
        <begin position="1608"/>
        <end position="1631"/>
    </location>
</feature>
<feature type="coiled-coil region" evidence="2">
    <location>
        <begin position="264"/>
        <end position="291"/>
    </location>
</feature>
<feature type="compositionally biased region" description="Low complexity" evidence="3">
    <location>
        <begin position="727"/>
        <end position="746"/>
    </location>
</feature>
<feature type="region of interest" description="Disordered" evidence="3">
    <location>
        <begin position="407"/>
        <end position="433"/>
    </location>
</feature>
<keyword evidence="1" id="KW-0479">Metal-binding</keyword>
<feature type="domain" description="C2H2-type" evidence="4">
    <location>
        <begin position="923"/>
        <end position="951"/>
    </location>
</feature>
<accession>A0A834Y2K6</accession>
<dbReference type="Proteomes" id="UP000639338">
    <property type="component" value="Unassembled WGS sequence"/>
</dbReference>
<feature type="compositionally biased region" description="Polar residues" evidence="3">
    <location>
        <begin position="1189"/>
        <end position="1210"/>
    </location>
</feature>
<dbReference type="PROSITE" id="PS00028">
    <property type="entry name" value="ZINC_FINGER_C2H2_1"/>
    <property type="match status" value="2"/>
</dbReference>
<feature type="region of interest" description="Disordered" evidence="3">
    <location>
        <begin position="572"/>
        <end position="592"/>
    </location>
</feature>
<dbReference type="SMART" id="SM00355">
    <property type="entry name" value="ZnF_C2H2"/>
    <property type="match status" value="5"/>
</dbReference>
<evidence type="ECO:0000256" key="2">
    <source>
        <dbReference type="SAM" id="Coils"/>
    </source>
</evidence>
<evidence type="ECO:0000256" key="3">
    <source>
        <dbReference type="SAM" id="MobiDB-lite"/>
    </source>
</evidence>
<feature type="region of interest" description="Disordered" evidence="3">
    <location>
        <begin position="1089"/>
        <end position="1119"/>
    </location>
</feature>
<proteinExistence type="predicted"/>
<feature type="compositionally biased region" description="Polar residues" evidence="3">
    <location>
        <begin position="666"/>
        <end position="680"/>
    </location>
</feature>
<feature type="region of interest" description="Disordered" evidence="3">
    <location>
        <begin position="329"/>
        <end position="355"/>
    </location>
</feature>
<feature type="region of interest" description="Disordered" evidence="3">
    <location>
        <begin position="718"/>
        <end position="754"/>
    </location>
</feature>
<feature type="compositionally biased region" description="Low complexity" evidence="3">
    <location>
        <begin position="1089"/>
        <end position="1105"/>
    </location>
</feature>
<feature type="compositionally biased region" description="Acidic residues" evidence="3">
    <location>
        <begin position="826"/>
        <end position="835"/>
    </location>
</feature>
<feature type="compositionally biased region" description="Polar residues" evidence="3">
    <location>
        <begin position="1485"/>
        <end position="1494"/>
    </location>
</feature>
<dbReference type="EMBL" id="JACMRX010000001">
    <property type="protein sequence ID" value="KAF7998220.1"/>
    <property type="molecule type" value="Genomic_DNA"/>
</dbReference>
<feature type="compositionally biased region" description="Basic and acidic residues" evidence="3">
    <location>
        <begin position="1332"/>
        <end position="1343"/>
    </location>
</feature>
<dbReference type="InterPro" id="IPR040436">
    <property type="entry name" value="Disconnected-like"/>
</dbReference>
<comment type="caution">
    <text evidence="5">The sequence shown here is derived from an EMBL/GenBank/DDBJ whole genome shotgun (WGS) entry which is preliminary data.</text>
</comment>
<feature type="region of interest" description="Disordered" evidence="3">
    <location>
        <begin position="796"/>
        <end position="917"/>
    </location>
</feature>
<keyword evidence="6" id="KW-1185">Reference proteome</keyword>
<evidence type="ECO:0000313" key="6">
    <source>
        <dbReference type="Proteomes" id="UP000639338"/>
    </source>
</evidence>
<dbReference type="PANTHER" id="PTHR15021">
    <property type="entry name" value="DISCONNECTED-RELATED"/>
    <property type="match status" value="1"/>
</dbReference>
<reference evidence="5 6" key="1">
    <citation type="submission" date="2020-08" db="EMBL/GenBank/DDBJ databases">
        <title>Aphidius gifuensis genome sequencing and assembly.</title>
        <authorList>
            <person name="Du Z."/>
        </authorList>
    </citation>
    <scope>NUCLEOTIDE SEQUENCE [LARGE SCALE GENOMIC DNA]</scope>
    <source>
        <strain evidence="5">YNYX2018</strain>
        <tissue evidence="5">Adults</tissue>
    </source>
</reference>
<gene>
    <name evidence="5" type="ORF">HCN44_009618</name>
</gene>
<feature type="compositionally biased region" description="Low complexity" evidence="3">
    <location>
        <begin position="641"/>
        <end position="665"/>
    </location>
</feature>
<keyword evidence="1" id="KW-0863">Zinc-finger</keyword>
<protein>
    <recommendedName>
        <fullName evidence="4">C2H2-type domain-containing protein</fullName>
    </recommendedName>
</protein>
<feature type="compositionally biased region" description="Low complexity" evidence="3">
    <location>
        <begin position="1782"/>
        <end position="1839"/>
    </location>
</feature>
<keyword evidence="1" id="KW-0862">Zinc</keyword>
<name>A0A834Y2K6_APHGI</name>
<feature type="region of interest" description="Disordered" evidence="3">
    <location>
        <begin position="609"/>
        <end position="680"/>
    </location>
</feature>
<dbReference type="GO" id="GO:0008270">
    <property type="term" value="F:zinc ion binding"/>
    <property type="evidence" value="ECO:0007669"/>
    <property type="project" value="UniProtKB-KW"/>
</dbReference>
<feature type="compositionally biased region" description="Polar residues" evidence="3">
    <location>
        <begin position="1377"/>
        <end position="1388"/>
    </location>
</feature>
<organism evidence="5 6">
    <name type="scientific">Aphidius gifuensis</name>
    <name type="common">Parasitoid wasp</name>
    <dbReference type="NCBI Taxonomy" id="684658"/>
    <lineage>
        <taxon>Eukaryota</taxon>
        <taxon>Metazoa</taxon>
        <taxon>Ecdysozoa</taxon>
        <taxon>Arthropoda</taxon>
        <taxon>Hexapoda</taxon>
        <taxon>Insecta</taxon>
        <taxon>Pterygota</taxon>
        <taxon>Neoptera</taxon>
        <taxon>Endopterygota</taxon>
        <taxon>Hymenoptera</taxon>
        <taxon>Apocrita</taxon>
        <taxon>Ichneumonoidea</taxon>
        <taxon>Braconidae</taxon>
        <taxon>Aphidiinae</taxon>
        <taxon>Aphidius</taxon>
    </lineage>
</organism>
<feature type="compositionally biased region" description="Acidic residues" evidence="3">
    <location>
        <begin position="1171"/>
        <end position="1187"/>
    </location>
</feature>
<dbReference type="GO" id="GO:0006355">
    <property type="term" value="P:regulation of DNA-templated transcription"/>
    <property type="evidence" value="ECO:0007669"/>
    <property type="project" value="TreeGrafter"/>
</dbReference>
<feature type="compositionally biased region" description="Polar residues" evidence="3">
    <location>
        <begin position="1262"/>
        <end position="1282"/>
    </location>
</feature>
<dbReference type="OrthoDB" id="10070972at2759"/>
<feature type="region of interest" description="Disordered" evidence="3">
    <location>
        <begin position="961"/>
        <end position="993"/>
    </location>
</feature>
<feature type="compositionally biased region" description="Low complexity" evidence="3">
    <location>
        <begin position="862"/>
        <end position="874"/>
    </location>
</feature>
<feature type="compositionally biased region" description="Polar residues" evidence="3">
    <location>
        <begin position="620"/>
        <end position="640"/>
    </location>
</feature>
<evidence type="ECO:0000259" key="4">
    <source>
        <dbReference type="PROSITE" id="PS50157"/>
    </source>
</evidence>
<feature type="region of interest" description="Disordered" evidence="3">
    <location>
        <begin position="1525"/>
        <end position="1555"/>
    </location>
</feature>
<feature type="compositionally biased region" description="Polar residues" evidence="3">
    <location>
        <begin position="1106"/>
        <end position="1116"/>
    </location>
</feature>
<feature type="region of interest" description="Disordered" evidence="3">
    <location>
        <begin position="1780"/>
        <end position="1846"/>
    </location>
</feature>
<feature type="compositionally biased region" description="Polar residues" evidence="3">
    <location>
        <begin position="1525"/>
        <end position="1537"/>
    </location>
</feature>
<dbReference type="Gene3D" id="3.30.160.60">
    <property type="entry name" value="Classic Zinc Finger"/>
    <property type="match status" value="1"/>
</dbReference>